<reference evidence="1 2" key="1">
    <citation type="journal article" date="2022" name="G3 (Bethesda)">
        <title>Whole-genome sequence and methylome profiling of the almond [Prunus dulcis (Mill.) D.A. Webb] cultivar 'Nonpareil'.</title>
        <authorList>
            <person name="D'Amico-Willman K.M."/>
            <person name="Ouma W.Z."/>
            <person name="Meulia T."/>
            <person name="Sideli G.M."/>
            <person name="Gradziel T.M."/>
            <person name="Fresnedo-Ramirez J."/>
        </authorList>
    </citation>
    <scope>NUCLEOTIDE SEQUENCE [LARGE SCALE GENOMIC DNA]</scope>
    <source>
        <strain evidence="1">Clone GOH B32 T37-40</strain>
    </source>
</reference>
<accession>A0AAD4ZFY7</accession>
<protein>
    <submittedName>
        <fullName evidence="1">Uncharacterized protein</fullName>
    </submittedName>
</protein>
<organism evidence="1 2">
    <name type="scientific">Prunus dulcis</name>
    <name type="common">Almond</name>
    <name type="synonym">Amygdalus dulcis</name>
    <dbReference type="NCBI Taxonomy" id="3755"/>
    <lineage>
        <taxon>Eukaryota</taxon>
        <taxon>Viridiplantae</taxon>
        <taxon>Streptophyta</taxon>
        <taxon>Embryophyta</taxon>
        <taxon>Tracheophyta</taxon>
        <taxon>Spermatophyta</taxon>
        <taxon>Magnoliopsida</taxon>
        <taxon>eudicotyledons</taxon>
        <taxon>Gunneridae</taxon>
        <taxon>Pentapetalae</taxon>
        <taxon>rosids</taxon>
        <taxon>fabids</taxon>
        <taxon>Rosales</taxon>
        <taxon>Rosaceae</taxon>
        <taxon>Amygdaloideae</taxon>
        <taxon>Amygdaleae</taxon>
        <taxon>Prunus</taxon>
    </lineage>
</organism>
<dbReference type="EMBL" id="JAJFAZ020000002">
    <property type="protein sequence ID" value="KAI5344121.1"/>
    <property type="molecule type" value="Genomic_DNA"/>
</dbReference>
<gene>
    <name evidence="1" type="ORF">L3X38_011998</name>
</gene>
<sequence length="162" mass="18042">MCLRLRPHRALIWYDISVDPYSIYACAQLSESHFLAWESEFESCSYIVFQLVIKQFVNVEFYIRESLIAAGATNAIVSIASLVLPRIITALAAHAGVPALSTDDIGSSDIIKVNNQVTLHRNNAHCTSGDFSIEEHALLELLSTSHQVTHALLHRTSSPHLW</sequence>
<evidence type="ECO:0000313" key="2">
    <source>
        <dbReference type="Proteomes" id="UP001054821"/>
    </source>
</evidence>
<keyword evidence="2" id="KW-1185">Reference proteome</keyword>
<comment type="caution">
    <text evidence="1">The sequence shown here is derived from an EMBL/GenBank/DDBJ whole genome shotgun (WGS) entry which is preliminary data.</text>
</comment>
<dbReference type="AlphaFoldDB" id="A0AAD4ZFY7"/>
<name>A0AAD4ZFY7_PRUDU</name>
<evidence type="ECO:0000313" key="1">
    <source>
        <dbReference type="EMBL" id="KAI5344121.1"/>
    </source>
</evidence>
<proteinExistence type="predicted"/>
<dbReference type="Proteomes" id="UP001054821">
    <property type="component" value="Chromosome 2"/>
</dbReference>